<dbReference type="Pfam" id="PF00264">
    <property type="entry name" value="Tyrosinase"/>
    <property type="match status" value="1"/>
</dbReference>
<gene>
    <name evidence="5" type="ORF">QBC37DRAFT_476205</name>
</gene>
<dbReference type="InterPro" id="IPR002227">
    <property type="entry name" value="Tyrosinase_Cu-bd"/>
</dbReference>
<keyword evidence="2" id="KW-0560">Oxidoreductase</keyword>
<keyword evidence="6" id="KW-1185">Reference proteome</keyword>
<dbReference type="PRINTS" id="PR00092">
    <property type="entry name" value="TYROSINASE"/>
</dbReference>
<dbReference type="InterPro" id="IPR008922">
    <property type="entry name" value="Di-copper_centre_dom_sf"/>
</dbReference>
<dbReference type="SUPFAM" id="SSF48056">
    <property type="entry name" value="Di-copper centre-containing domain"/>
    <property type="match status" value="1"/>
</dbReference>
<feature type="signal peptide" evidence="3">
    <location>
        <begin position="1"/>
        <end position="19"/>
    </location>
</feature>
<evidence type="ECO:0000256" key="1">
    <source>
        <dbReference type="ARBA" id="ARBA00022723"/>
    </source>
</evidence>
<evidence type="ECO:0000256" key="3">
    <source>
        <dbReference type="SAM" id="SignalP"/>
    </source>
</evidence>
<dbReference type="Proteomes" id="UP001301769">
    <property type="component" value="Unassembled WGS sequence"/>
</dbReference>
<dbReference type="PANTHER" id="PTHR11474">
    <property type="entry name" value="TYROSINASE FAMILY MEMBER"/>
    <property type="match status" value="1"/>
</dbReference>
<evidence type="ECO:0000313" key="6">
    <source>
        <dbReference type="Proteomes" id="UP001301769"/>
    </source>
</evidence>
<dbReference type="PROSITE" id="PS00498">
    <property type="entry name" value="TYROSINASE_2"/>
    <property type="match status" value="1"/>
</dbReference>
<dbReference type="Gene3D" id="1.10.1280.10">
    <property type="entry name" value="Di-copper center containing domain from catechol oxidase"/>
    <property type="match status" value="1"/>
</dbReference>
<evidence type="ECO:0000256" key="2">
    <source>
        <dbReference type="ARBA" id="ARBA00023002"/>
    </source>
</evidence>
<accession>A0AAN6XWM2</accession>
<comment type="caution">
    <text evidence="5">The sequence shown here is derived from an EMBL/GenBank/DDBJ whole genome shotgun (WGS) entry which is preliminary data.</text>
</comment>
<keyword evidence="1" id="KW-0479">Metal-binding</keyword>
<reference evidence="5" key="1">
    <citation type="journal article" date="2023" name="Mol. Phylogenet. Evol.">
        <title>Genome-scale phylogeny and comparative genomics of the fungal order Sordariales.</title>
        <authorList>
            <person name="Hensen N."/>
            <person name="Bonometti L."/>
            <person name="Westerberg I."/>
            <person name="Brannstrom I.O."/>
            <person name="Guillou S."/>
            <person name="Cros-Aarteil S."/>
            <person name="Calhoun S."/>
            <person name="Haridas S."/>
            <person name="Kuo A."/>
            <person name="Mondo S."/>
            <person name="Pangilinan J."/>
            <person name="Riley R."/>
            <person name="LaButti K."/>
            <person name="Andreopoulos B."/>
            <person name="Lipzen A."/>
            <person name="Chen C."/>
            <person name="Yan M."/>
            <person name="Daum C."/>
            <person name="Ng V."/>
            <person name="Clum A."/>
            <person name="Steindorff A."/>
            <person name="Ohm R.A."/>
            <person name="Martin F."/>
            <person name="Silar P."/>
            <person name="Natvig D.O."/>
            <person name="Lalanne C."/>
            <person name="Gautier V."/>
            <person name="Ament-Velasquez S.L."/>
            <person name="Kruys A."/>
            <person name="Hutchinson M.I."/>
            <person name="Powell A.J."/>
            <person name="Barry K."/>
            <person name="Miller A.N."/>
            <person name="Grigoriev I.V."/>
            <person name="Debuchy R."/>
            <person name="Gladieux P."/>
            <person name="Hiltunen Thoren M."/>
            <person name="Johannesson H."/>
        </authorList>
    </citation>
    <scope>NUCLEOTIDE SEQUENCE</scope>
    <source>
        <strain evidence="5">PSN293</strain>
    </source>
</reference>
<evidence type="ECO:0000259" key="4">
    <source>
        <dbReference type="PROSITE" id="PS00498"/>
    </source>
</evidence>
<dbReference type="GO" id="GO:0046872">
    <property type="term" value="F:metal ion binding"/>
    <property type="evidence" value="ECO:0007669"/>
    <property type="project" value="UniProtKB-KW"/>
</dbReference>
<feature type="domain" description="Tyrosinase copper-binding" evidence="4">
    <location>
        <begin position="305"/>
        <end position="316"/>
    </location>
</feature>
<dbReference type="EMBL" id="MU858260">
    <property type="protein sequence ID" value="KAK4208049.1"/>
    <property type="molecule type" value="Genomic_DNA"/>
</dbReference>
<name>A0AAN6XWM2_9PEZI</name>
<protein>
    <submittedName>
        <fullName evidence="5">Grixazone synthase</fullName>
    </submittedName>
</protein>
<sequence>MKFIALIVSIFSLFSLLDAHPAGGHDPELIAAQRVKELHRKYVKTVEGILKHRKTGCTLKTVRRRKEWNSLTKREKLDYINSVHCLAKLPYQTPLSLVPGVRNRYDDFTASHALRTPFVHQNGIFLAYHRHYNHLFETALRTECNLKGTLPYWDWTLGWQDVNKNHLFDGSPTSLGSNGLFIPNRTHFISVNPLGKVLDRSPGTGGGCVYSGPFTPDKWIVHLGPFTDPKGPNDGWGYNPRCLDRDLLKDFGTYTRPSNITHVLDNCQDLACASPYIQESGNGVHSAGHIQTGGIMLDVLASPSDPVFWPHHAMVDKIWTMWQFIGGADEYVARTREVWGTATRYNIPPSPNVTLDSPVDMGGIIGPTRRLGELGSTIDDDYCYIYE</sequence>
<proteinExistence type="predicted"/>
<dbReference type="InterPro" id="IPR050316">
    <property type="entry name" value="Tyrosinase/Hemocyanin"/>
</dbReference>
<feature type="chain" id="PRO_5042812001" evidence="3">
    <location>
        <begin position="20"/>
        <end position="387"/>
    </location>
</feature>
<dbReference type="PANTHER" id="PTHR11474:SF125">
    <property type="entry name" value="N-ACETYL-6-HYDROXYTRYPTOPHAN OXIDASE IVOB-RELATED"/>
    <property type="match status" value="1"/>
</dbReference>
<dbReference type="GO" id="GO:0016491">
    <property type="term" value="F:oxidoreductase activity"/>
    <property type="evidence" value="ECO:0007669"/>
    <property type="project" value="UniProtKB-KW"/>
</dbReference>
<evidence type="ECO:0000313" key="5">
    <source>
        <dbReference type="EMBL" id="KAK4208049.1"/>
    </source>
</evidence>
<reference evidence="5" key="2">
    <citation type="submission" date="2023-05" db="EMBL/GenBank/DDBJ databases">
        <authorList>
            <consortium name="Lawrence Berkeley National Laboratory"/>
            <person name="Steindorff A."/>
            <person name="Hensen N."/>
            <person name="Bonometti L."/>
            <person name="Westerberg I."/>
            <person name="Brannstrom I.O."/>
            <person name="Guillou S."/>
            <person name="Cros-Aarteil S."/>
            <person name="Calhoun S."/>
            <person name="Haridas S."/>
            <person name="Kuo A."/>
            <person name="Mondo S."/>
            <person name="Pangilinan J."/>
            <person name="Riley R."/>
            <person name="Labutti K."/>
            <person name="Andreopoulos B."/>
            <person name="Lipzen A."/>
            <person name="Chen C."/>
            <person name="Yanf M."/>
            <person name="Daum C."/>
            <person name="Ng V."/>
            <person name="Clum A."/>
            <person name="Ohm R."/>
            <person name="Martin F."/>
            <person name="Silar P."/>
            <person name="Natvig D."/>
            <person name="Lalanne C."/>
            <person name="Gautier V."/>
            <person name="Ament-Velasquez S.L."/>
            <person name="Kruys A."/>
            <person name="Hutchinson M.I."/>
            <person name="Powell A.J."/>
            <person name="Barry K."/>
            <person name="Miller A.N."/>
            <person name="Grigoriev I.V."/>
            <person name="Debuchy R."/>
            <person name="Gladieux P."/>
            <person name="Thoren M.H."/>
            <person name="Johannesson H."/>
        </authorList>
    </citation>
    <scope>NUCLEOTIDE SEQUENCE</scope>
    <source>
        <strain evidence="5">PSN293</strain>
    </source>
</reference>
<keyword evidence="3" id="KW-0732">Signal</keyword>
<organism evidence="5 6">
    <name type="scientific">Rhypophila decipiens</name>
    <dbReference type="NCBI Taxonomy" id="261697"/>
    <lineage>
        <taxon>Eukaryota</taxon>
        <taxon>Fungi</taxon>
        <taxon>Dikarya</taxon>
        <taxon>Ascomycota</taxon>
        <taxon>Pezizomycotina</taxon>
        <taxon>Sordariomycetes</taxon>
        <taxon>Sordariomycetidae</taxon>
        <taxon>Sordariales</taxon>
        <taxon>Naviculisporaceae</taxon>
        <taxon>Rhypophila</taxon>
    </lineage>
</organism>
<dbReference type="AlphaFoldDB" id="A0AAN6XWM2"/>